<feature type="repeat" description="PPR" evidence="2">
    <location>
        <begin position="92"/>
        <end position="126"/>
    </location>
</feature>
<dbReference type="Proteomes" id="UP000297245">
    <property type="component" value="Unassembled WGS sequence"/>
</dbReference>
<gene>
    <name evidence="3" type="ORF">K435DRAFT_825019</name>
</gene>
<protein>
    <recommendedName>
        <fullName evidence="5">Pentacotripeptide-repeat region of PRORP domain-containing protein</fullName>
    </recommendedName>
</protein>
<name>A0A4S8N103_DENBC</name>
<keyword evidence="1" id="KW-0677">Repeat</keyword>
<evidence type="ECO:0000256" key="1">
    <source>
        <dbReference type="ARBA" id="ARBA00022737"/>
    </source>
</evidence>
<evidence type="ECO:0000313" key="4">
    <source>
        <dbReference type="Proteomes" id="UP000297245"/>
    </source>
</evidence>
<evidence type="ECO:0000256" key="2">
    <source>
        <dbReference type="PROSITE-ProRule" id="PRU00708"/>
    </source>
</evidence>
<dbReference type="EMBL" id="ML179035">
    <property type="protein sequence ID" value="THV08564.1"/>
    <property type="molecule type" value="Genomic_DNA"/>
</dbReference>
<evidence type="ECO:0008006" key="5">
    <source>
        <dbReference type="Google" id="ProtNLM"/>
    </source>
</evidence>
<dbReference type="NCBIfam" id="TIGR00756">
    <property type="entry name" value="PPR"/>
    <property type="match status" value="1"/>
</dbReference>
<proteinExistence type="predicted"/>
<evidence type="ECO:0000313" key="3">
    <source>
        <dbReference type="EMBL" id="THV08564.1"/>
    </source>
</evidence>
<dbReference type="PROSITE" id="PS51375">
    <property type="entry name" value="PPR"/>
    <property type="match status" value="1"/>
</dbReference>
<dbReference type="PANTHER" id="PTHR47932">
    <property type="entry name" value="ATPASE EXPRESSION PROTEIN 3"/>
    <property type="match status" value="1"/>
</dbReference>
<dbReference type="AlphaFoldDB" id="A0A4S8N103"/>
<reference evidence="3 4" key="1">
    <citation type="journal article" date="2019" name="Nat. Ecol. Evol.">
        <title>Megaphylogeny resolves global patterns of mushroom evolution.</title>
        <authorList>
            <person name="Varga T."/>
            <person name="Krizsan K."/>
            <person name="Foldi C."/>
            <person name="Dima B."/>
            <person name="Sanchez-Garcia M."/>
            <person name="Sanchez-Ramirez S."/>
            <person name="Szollosi G.J."/>
            <person name="Szarkandi J.G."/>
            <person name="Papp V."/>
            <person name="Albert L."/>
            <person name="Andreopoulos W."/>
            <person name="Angelini C."/>
            <person name="Antonin V."/>
            <person name="Barry K.W."/>
            <person name="Bougher N.L."/>
            <person name="Buchanan P."/>
            <person name="Buyck B."/>
            <person name="Bense V."/>
            <person name="Catcheside P."/>
            <person name="Chovatia M."/>
            <person name="Cooper J."/>
            <person name="Damon W."/>
            <person name="Desjardin D."/>
            <person name="Finy P."/>
            <person name="Geml J."/>
            <person name="Haridas S."/>
            <person name="Hughes K."/>
            <person name="Justo A."/>
            <person name="Karasinski D."/>
            <person name="Kautmanova I."/>
            <person name="Kiss B."/>
            <person name="Kocsube S."/>
            <person name="Kotiranta H."/>
            <person name="LaButti K.M."/>
            <person name="Lechner B.E."/>
            <person name="Liimatainen K."/>
            <person name="Lipzen A."/>
            <person name="Lukacs Z."/>
            <person name="Mihaltcheva S."/>
            <person name="Morgado L.N."/>
            <person name="Niskanen T."/>
            <person name="Noordeloos M.E."/>
            <person name="Ohm R.A."/>
            <person name="Ortiz-Santana B."/>
            <person name="Ovrebo C."/>
            <person name="Racz N."/>
            <person name="Riley R."/>
            <person name="Savchenko A."/>
            <person name="Shiryaev A."/>
            <person name="Soop K."/>
            <person name="Spirin V."/>
            <person name="Szebenyi C."/>
            <person name="Tomsovsky M."/>
            <person name="Tulloss R.E."/>
            <person name="Uehling J."/>
            <person name="Grigoriev I.V."/>
            <person name="Vagvolgyi C."/>
            <person name="Papp T."/>
            <person name="Martin F.M."/>
            <person name="Miettinen O."/>
            <person name="Hibbett D.S."/>
            <person name="Nagy L.G."/>
        </authorList>
    </citation>
    <scope>NUCLEOTIDE SEQUENCE [LARGE SCALE GENOMIC DNA]</scope>
    <source>
        <strain evidence="3 4">CBS 962.96</strain>
    </source>
</reference>
<dbReference type="PANTHER" id="PTHR47932:SF44">
    <property type="entry name" value="MIOREX COMPLEX COMPONENT 1"/>
    <property type="match status" value="1"/>
</dbReference>
<accession>A0A4S8N103</accession>
<keyword evidence="4" id="KW-1185">Reference proteome</keyword>
<organism evidence="3 4">
    <name type="scientific">Dendrothele bispora (strain CBS 962.96)</name>
    <dbReference type="NCBI Taxonomy" id="1314807"/>
    <lineage>
        <taxon>Eukaryota</taxon>
        <taxon>Fungi</taxon>
        <taxon>Dikarya</taxon>
        <taxon>Basidiomycota</taxon>
        <taxon>Agaricomycotina</taxon>
        <taxon>Agaricomycetes</taxon>
        <taxon>Agaricomycetidae</taxon>
        <taxon>Agaricales</taxon>
        <taxon>Agaricales incertae sedis</taxon>
        <taxon>Dendrothele</taxon>
    </lineage>
</organism>
<dbReference type="Gene3D" id="1.25.40.10">
    <property type="entry name" value="Tetratricopeptide repeat domain"/>
    <property type="match status" value="2"/>
</dbReference>
<dbReference type="OrthoDB" id="185373at2759"/>
<sequence length="586" mass="66110">MSYRRLAGIRSCTKSLDSCCTWYERAYLGLARDTQPLKFRSKHYDPSSEKPATEKILLEPHVLSQRLKKLCDNGQLESAVSMLKNAPRDAQNTPVWNTLIWECMKAGRYQLGYQLYTDMKRRGHSPTTRTFLTMLNGLSRIETWSSHPKQLKNAHSLYSHFQRHIDLVKRADPSSSELSTAPISAYVRILGNVGLQQEMFDVYYSLDTEGPMAPDIMLYTAFFQALCVKPSAETGWIQNSTSAKLLWNFMLKATKKRKLELDDFVISSAILAMSRGRPADQNFAFEIAAEYFGLTGPGQPSKAGSVPLKSQSLGALLAACRNSERHAEAIHFFQLVLQRPPALGGPAIVDRGHAEEVLSSYAALDIPNAGEMSLELLEWMLKEEITRPGRLDGKKIRPTFLTFNLVITACWRSKDWRSACKAFDLMTGYHMHDFMDGVVSEKPRLDARSAGRNIPPTAETISMIMRAALETENVANIRQALRLVDYLGFERLCKPPPLAVEGQLESKRARKHRHFFVVKLAQAIDDSVAFIKSSSKHKTRPDDLKKWSQLKDGARKILGTANNEDFLPTVIKNDTRGAAKPRKHRY</sequence>
<dbReference type="InterPro" id="IPR002885">
    <property type="entry name" value="PPR_rpt"/>
</dbReference>
<dbReference type="Pfam" id="PF13041">
    <property type="entry name" value="PPR_2"/>
    <property type="match status" value="1"/>
</dbReference>
<dbReference type="InterPro" id="IPR011990">
    <property type="entry name" value="TPR-like_helical_dom_sf"/>
</dbReference>
<dbReference type="Pfam" id="PF01535">
    <property type="entry name" value="PPR"/>
    <property type="match status" value="1"/>
</dbReference>